<reference evidence="2 3" key="1">
    <citation type="journal article" date="2012" name="BMC Genomics">
        <title>Comparative genomic analysis of human infective Trypanosoma cruzi lineages with the bat-restricted subspecies T. cruzi marinkellei.</title>
        <authorList>
            <person name="Franzen O."/>
            <person name="Talavera-Lopez C."/>
            <person name="Ochaya S."/>
            <person name="Butler C.E."/>
            <person name="Messenger L.A."/>
            <person name="Lewis M.D."/>
            <person name="Llewellyn M.S."/>
            <person name="Marinkelle C.J."/>
            <person name="Tyler K.M."/>
            <person name="Miles M.A."/>
            <person name="Andersson B."/>
        </authorList>
    </citation>
    <scope>NUCLEOTIDE SEQUENCE [LARGE SCALE GENOMIC DNA]</scope>
    <source>
        <strain evidence="2 3">B7</strain>
    </source>
</reference>
<feature type="region of interest" description="Disordered" evidence="1">
    <location>
        <begin position="267"/>
        <end position="323"/>
    </location>
</feature>
<dbReference type="OrthoDB" id="249265at2759"/>
<dbReference type="EMBL" id="AHKC01009921">
    <property type="protein sequence ID" value="EKF32297.1"/>
    <property type="molecule type" value="Genomic_DNA"/>
</dbReference>
<keyword evidence="3" id="KW-1185">Reference proteome</keyword>
<evidence type="ECO:0000256" key="1">
    <source>
        <dbReference type="SAM" id="MobiDB-lite"/>
    </source>
</evidence>
<organism evidence="2 3">
    <name type="scientific">Trypanosoma cruzi marinkellei</name>
    <dbReference type="NCBI Taxonomy" id="85056"/>
    <lineage>
        <taxon>Eukaryota</taxon>
        <taxon>Discoba</taxon>
        <taxon>Euglenozoa</taxon>
        <taxon>Kinetoplastea</taxon>
        <taxon>Metakinetoplastina</taxon>
        <taxon>Trypanosomatida</taxon>
        <taxon>Trypanosomatidae</taxon>
        <taxon>Trypanosoma</taxon>
        <taxon>Schizotrypanum</taxon>
    </lineage>
</organism>
<feature type="compositionally biased region" description="Basic residues" evidence="1">
    <location>
        <begin position="297"/>
        <end position="306"/>
    </location>
</feature>
<comment type="caution">
    <text evidence="2">The sequence shown here is derived from an EMBL/GenBank/DDBJ whole genome shotgun (WGS) entry which is preliminary data.</text>
</comment>
<feature type="compositionally biased region" description="Acidic residues" evidence="1">
    <location>
        <begin position="148"/>
        <end position="160"/>
    </location>
</feature>
<dbReference type="Proteomes" id="UP000007350">
    <property type="component" value="Unassembled WGS sequence"/>
</dbReference>
<feature type="compositionally biased region" description="Basic and acidic residues" evidence="1">
    <location>
        <begin position="423"/>
        <end position="433"/>
    </location>
</feature>
<protein>
    <submittedName>
        <fullName evidence="2">Uncharacterized protein</fullName>
    </submittedName>
</protein>
<feature type="region of interest" description="Disordered" evidence="1">
    <location>
        <begin position="53"/>
        <end position="72"/>
    </location>
</feature>
<name>K2NTJ9_TRYCR</name>
<evidence type="ECO:0000313" key="2">
    <source>
        <dbReference type="EMBL" id="EKF32297.1"/>
    </source>
</evidence>
<feature type="region of interest" description="Disordered" evidence="1">
    <location>
        <begin position="447"/>
        <end position="541"/>
    </location>
</feature>
<proteinExistence type="predicted"/>
<feature type="region of interest" description="Disordered" evidence="1">
    <location>
        <begin position="195"/>
        <end position="219"/>
    </location>
</feature>
<feature type="region of interest" description="Disordered" evidence="1">
    <location>
        <begin position="140"/>
        <end position="164"/>
    </location>
</feature>
<evidence type="ECO:0000313" key="3">
    <source>
        <dbReference type="Proteomes" id="UP000007350"/>
    </source>
</evidence>
<feature type="region of interest" description="Disordered" evidence="1">
    <location>
        <begin position="398"/>
        <end position="433"/>
    </location>
</feature>
<dbReference type="AlphaFoldDB" id="K2NTJ9"/>
<accession>K2NTJ9</accession>
<sequence length="541" mass="60467">MAWVTAMNSEEGKLKASVFGATMSPTALDSNEVADHNVRPRMCHNMHGSMASEVSLQSSHRTNEEGEEEDHAILLPKSLLKPAPREMENHESDTYVTQKDNQVELPEKKCNEMGINGRLQSVDEDTVSVRLRSNEVDLKVDNNVDSKDENEENDDDDEFGDFVGVTSRPVSESIAIPAKPMMERNKTPHAFIDQQEKEHDHEEKGEGEGEGGGTSESGQSNVLISHTVMYASAEPTVTTMMGSPEEVYVDTDRVDRINVSLAVVKDEGGEEAEEYMHGKTNGVEGREDDEGVGKEREHHHHHHHKNNNNNNQQQKQQDEEEEWAAFTDAAVPPNPSLQTELETEREASGISDMCAEKDTHAVSSGQPFVFRRDMNIARIIRQLHEFGGCVLNTEECNGSHGDDIEQQQEQQESGIDIHSSSGGEDRKEKPSRHELLLAVMDALSFKRRRRRRRRHDSVNRMQEEEAEEEDTPPMGGGSCVTSGSVTSHIHPFGTLPCNGEEEGSERRHDTPSPPPPPPPQQKQKQNNNKNNGNCPIKHPRR</sequence>
<feature type="compositionally biased region" description="Pro residues" evidence="1">
    <location>
        <begin position="511"/>
        <end position="520"/>
    </location>
</feature>
<gene>
    <name evidence="2" type="ORF">MOQ_003858</name>
</gene>
<feature type="compositionally biased region" description="Low complexity" evidence="1">
    <location>
        <begin position="521"/>
        <end position="531"/>
    </location>
</feature>
<feature type="compositionally biased region" description="Basic and acidic residues" evidence="1">
    <location>
        <begin position="195"/>
        <end position="207"/>
    </location>
</feature>